<name>A0ACB1KHC3_RANTA</name>
<gene>
    <name evidence="1" type="ORF">MRATA1EN22A_LOCUS29975</name>
</gene>
<dbReference type="EMBL" id="CATOBB020001003">
    <property type="protein sequence ID" value="CAM9214719.1"/>
    <property type="molecule type" value="Genomic_DNA"/>
</dbReference>
<organism evidence="1 2">
    <name type="scientific">Rangifer tarandus platyrhynchus</name>
    <name type="common">Svalbard reindeer</name>
    <dbReference type="NCBI Taxonomy" id="3082113"/>
    <lineage>
        <taxon>Eukaryota</taxon>
        <taxon>Metazoa</taxon>
        <taxon>Chordata</taxon>
        <taxon>Craniata</taxon>
        <taxon>Vertebrata</taxon>
        <taxon>Euteleostomi</taxon>
        <taxon>Mammalia</taxon>
        <taxon>Eutheria</taxon>
        <taxon>Laurasiatheria</taxon>
        <taxon>Artiodactyla</taxon>
        <taxon>Ruminantia</taxon>
        <taxon>Pecora</taxon>
        <taxon>Cervidae</taxon>
        <taxon>Odocoileinae</taxon>
        <taxon>Rangifer</taxon>
    </lineage>
</organism>
<reference evidence="1" key="1">
    <citation type="submission" date="2025-03" db="EMBL/GenBank/DDBJ databases">
        <authorList>
            <consortium name="ELIXIR-Norway"/>
            <consortium name="Elixir Norway"/>
        </authorList>
    </citation>
    <scope>NUCLEOTIDE SEQUENCE</scope>
</reference>
<evidence type="ECO:0000313" key="2">
    <source>
        <dbReference type="Proteomes" id="UP001162501"/>
    </source>
</evidence>
<protein>
    <submittedName>
        <fullName evidence="1">Uncharacterized protein</fullName>
    </submittedName>
</protein>
<feature type="non-terminal residue" evidence="1">
    <location>
        <position position="1"/>
    </location>
</feature>
<accession>A0ACB1KHC3</accession>
<proteinExistence type="predicted"/>
<sequence>KRRNSFSRELTVYDGEPFCKCPSPQTLLGISQKVSHFTLVPKMRLICIIILFLGTQADAKAQMNTAANTSLNTLEQQYVL</sequence>
<dbReference type="Proteomes" id="UP001162501">
    <property type="component" value="Unassembled WGS sequence"/>
</dbReference>
<feature type="non-terminal residue" evidence="1">
    <location>
        <position position="80"/>
    </location>
</feature>
<comment type="caution">
    <text evidence="1">The sequence shown here is derived from an EMBL/GenBank/DDBJ whole genome shotgun (WGS) entry which is preliminary data.</text>
</comment>
<evidence type="ECO:0000313" key="1">
    <source>
        <dbReference type="EMBL" id="CAM9214719.1"/>
    </source>
</evidence>